<dbReference type="Gene3D" id="3.40.50.20">
    <property type="match status" value="1"/>
</dbReference>
<evidence type="ECO:0000256" key="3">
    <source>
        <dbReference type="ARBA" id="ARBA00022737"/>
    </source>
</evidence>
<dbReference type="AlphaFoldDB" id="A0A128EGJ6"/>
<dbReference type="Proteomes" id="UP000069632">
    <property type="component" value="Unassembled WGS sequence"/>
</dbReference>
<evidence type="ECO:0000313" key="7">
    <source>
        <dbReference type="EMBL" id="CZE47408.1"/>
    </source>
</evidence>
<dbReference type="PANTHER" id="PTHR43300:SF7">
    <property type="entry name" value="UDP-N-ACETYLBACILLOSAMINE N-ACETYLTRANSFERASE"/>
    <property type="match status" value="1"/>
</dbReference>
<keyword evidence="8" id="KW-1185">Reference proteome</keyword>
<reference evidence="7 8" key="1">
    <citation type="submission" date="2016-02" db="EMBL/GenBank/DDBJ databases">
        <authorList>
            <consortium name="Pathogen Informatics"/>
        </authorList>
    </citation>
    <scope>NUCLEOTIDE SEQUENCE [LARGE SCALE GENOMIC DNA]</scope>
    <source>
        <strain evidence="7 8">RC20</strain>
    </source>
</reference>
<dbReference type="PANTHER" id="PTHR43300">
    <property type="entry name" value="ACETYLTRANSFERASE"/>
    <property type="match status" value="1"/>
</dbReference>
<dbReference type="InterPro" id="IPR041561">
    <property type="entry name" value="PglD_N"/>
</dbReference>
<evidence type="ECO:0000259" key="6">
    <source>
        <dbReference type="Pfam" id="PF17836"/>
    </source>
</evidence>
<gene>
    <name evidence="7" type="ORF">ERS672216_00868</name>
</gene>
<dbReference type="InterPro" id="IPR050179">
    <property type="entry name" value="Trans_hexapeptide_repeat"/>
</dbReference>
<evidence type="ECO:0000313" key="8">
    <source>
        <dbReference type="Proteomes" id="UP000069632"/>
    </source>
</evidence>
<feature type="binding site" evidence="5">
    <location>
        <position position="152"/>
    </location>
    <ligand>
        <name>acetyl-CoA</name>
        <dbReference type="ChEBI" id="CHEBI:57288"/>
    </ligand>
</feature>
<protein>
    <submittedName>
        <fullName evidence="7">Diguanylate cyclase</fullName>
    </submittedName>
</protein>
<dbReference type="GO" id="GO:0016740">
    <property type="term" value="F:transferase activity"/>
    <property type="evidence" value="ECO:0007669"/>
    <property type="project" value="UniProtKB-KW"/>
</dbReference>
<feature type="binding site" evidence="5">
    <location>
        <position position="131"/>
    </location>
    <ligand>
        <name>acetyl-CoA</name>
        <dbReference type="ChEBI" id="CHEBI:57288"/>
    </ligand>
</feature>
<feature type="binding site" evidence="5">
    <location>
        <begin position="34"/>
        <end position="35"/>
    </location>
    <ligand>
        <name>substrate</name>
    </ligand>
</feature>
<dbReference type="InterPro" id="IPR018357">
    <property type="entry name" value="Hexapep_transf_CS"/>
</dbReference>
<comment type="similarity">
    <text evidence="1">Belongs to the transferase hexapeptide repeat family.</text>
</comment>
<feature type="binding site" evidence="5">
    <location>
        <position position="55"/>
    </location>
    <ligand>
        <name>substrate</name>
    </ligand>
</feature>
<dbReference type="CDD" id="cd03360">
    <property type="entry name" value="LbH_AT_putative"/>
    <property type="match status" value="1"/>
</dbReference>
<keyword evidence="2" id="KW-0808">Transferase</keyword>
<accession>A0A128EGJ6</accession>
<feature type="active site" description="Proton acceptor" evidence="4">
    <location>
        <position position="122"/>
    </location>
</feature>
<evidence type="ECO:0000256" key="4">
    <source>
        <dbReference type="PIRSR" id="PIRSR620019-1"/>
    </source>
</evidence>
<dbReference type="NCBIfam" id="TIGR03570">
    <property type="entry name" value="NeuD_NnaD"/>
    <property type="match status" value="1"/>
</dbReference>
<organism evidence="7 8">
    <name type="scientific">Campylobacter geochelonis</name>
    <dbReference type="NCBI Taxonomy" id="1780362"/>
    <lineage>
        <taxon>Bacteria</taxon>
        <taxon>Pseudomonadati</taxon>
        <taxon>Campylobacterota</taxon>
        <taxon>Epsilonproteobacteria</taxon>
        <taxon>Campylobacterales</taxon>
        <taxon>Campylobacteraceae</taxon>
        <taxon>Campylobacter</taxon>
    </lineage>
</organism>
<feature type="binding site" evidence="5">
    <location>
        <begin position="12"/>
        <end position="14"/>
    </location>
    <ligand>
        <name>substrate</name>
    </ligand>
</feature>
<dbReference type="InterPro" id="IPR011004">
    <property type="entry name" value="Trimer_LpxA-like_sf"/>
</dbReference>
<evidence type="ECO:0000256" key="5">
    <source>
        <dbReference type="PIRSR" id="PIRSR620019-2"/>
    </source>
</evidence>
<feature type="site" description="Increases basicity of active site His" evidence="4">
    <location>
        <position position="123"/>
    </location>
</feature>
<keyword evidence="3" id="KW-0677">Repeat</keyword>
<dbReference type="OrthoDB" id="9801456at2"/>
<dbReference type="RefSeq" id="WP_075540148.1">
    <property type="nucleotide sequence ID" value="NZ_CP053844.1"/>
</dbReference>
<proteinExistence type="inferred from homology"/>
<name>A0A128EGJ6_9BACT</name>
<feature type="domain" description="PglD N-terminal" evidence="6">
    <location>
        <begin position="5"/>
        <end position="65"/>
    </location>
</feature>
<dbReference type="EMBL" id="FIZP01000003">
    <property type="protein sequence ID" value="CZE47408.1"/>
    <property type="molecule type" value="Genomic_DNA"/>
</dbReference>
<sequence>MVKTKIYIYGASGHGQVLSDIARACGYDEVVFLDDSSDTKFSKDLPKFDIFIGVGVNDTRAILQEKVQKCGFKVVNLIHPSAVISPSAKFGVGVCVMPNVVVNAFAKVSDGVILNSGCVVEHECVIERFAHISPNAALAGNVYVGEFSHIGIGSSVIQGIKIGSNVSVGAGSVVVRNLAPNGVYVGVPTKFIKEK</sequence>
<dbReference type="SUPFAM" id="SSF51161">
    <property type="entry name" value="Trimeric LpxA-like enzymes"/>
    <property type="match status" value="1"/>
</dbReference>
<dbReference type="PROSITE" id="PS00101">
    <property type="entry name" value="HEXAPEP_TRANSFERASES"/>
    <property type="match status" value="1"/>
</dbReference>
<dbReference type="Gene3D" id="2.160.10.10">
    <property type="entry name" value="Hexapeptide repeat proteins"/>
    <property type="match status" value="1"/>
</dbReference>
<evidence type="ECO:0000256" key="2">
    <source>
        <dbReference type="ARBA" id="ARBA00022679"/>
    </source>
</evidence>
<evidence type="ECO:0000256" key="1">
    <source>
        <dbReference type="ARBA" id="ARBA00007274"/>
    </source>
</evidence>
<dbReference type="Pfam" id="PF17836">
    <property type="entry name" value="PglD_N"/>
    <property type="match status" value="1"/>
</dbReference>
<dbReference type="InterPro" id="IPR020019">
    <property type="entry name" value="AcTrfase_PglD-like"/>
</dbReference>